<dbReference type="Pfam" id="PF12843">
    <property type="entry name" value="QSregVF_b"/>
    <property type="match status" value="1"/>
</dbReference>
<protein>
    <submittedName>
        <fullName evidence="1">DUF3820 family protein</fullName>
    </submittedName>
</protein>
<evidence type="ECO:0000313" key="2">
    <source>
        <dbReference type="Proteomes" id="UP001595722"/>
    </source>
</evidence>
<dbReference type="Proteomes" id="UP001595722">
    <property type="component" value="Unassembled WGS sequence"/>
</dbReference>
<dbReference type="InterPro" id="IPR024530">
    <property type="entry name" value="QSregVF_b"/>
</dbReference>
<organism evidence="1 2">
    <name type="scientific">Bacterioplanoides pacificum</name>
    <dbReference type="NCBI Taxonomy" id="1171596"/>
    <lineage>
        <taxon>Bacteria</taxon>
        <taxon>Pseudomonadati</taxon>
        <taxon>Pseudomonadota</taxon>
        <taxon>Gammaproteobacteria</taxon>
        <taxon>Oceanospirillales</taxon>
        <taxon>Oceanospirillaceae</taxon>
        <taxon>Bacterioplanoides</taxon>
    </lineage>
</organism>
<sequence>MFDKQDLVALITTTMPYGKFHGRVLIDIPEEYLLWMNKQGMPAGRLGFLLSLALEIRINGLEGILTPLRKDPAVQKLVRASQTPSSDSRH</sequence>
<reference evidence="2" key="1">
    <citation type="journal article" date="2019" name="Int. J. Syst. Evol. Microbiol.">
        <title>The Global Catalogue of Microorganisms (GCM) 10K type strain sequencing project: providing services to taxonomists for standard genome sequencing and annotation.</title>
        <authorList>
            <consortium name="The Broad Institute Genomics Platform"/>
            <consortium name="The Broad Institute Genome Sequencing Center for Infectious Disease"/>
            <person name="Wu L."/>
            <person name="Ma J."/>
        </authorList>
    </citation>
    <scope>NUCLEOTIDE SEQUENCE [LARGE SCALE GENOMIC DNA]</scope>
    <source>
        <strain evidence="2">KCTC 42424</strain>
    </source>
</reference>
<accession>A0ABV7VTV6</accession>
<dbReference type="EMBL" id="JBHRYB010000013">
    <property type="protein sequence ID" value="MFC3680904.1"/>
    <property type="molecule type" value="Genomic_DNA"/>
</dbReference>
<comment type="caution">
    <text evidence="1">The sequence shown here is derived from an EMBL/GenBank/DDBJ whole genome shotgun (WGS) entry which is preliminary data.</text>
</comment>
<gene>
    <name evidence="1" type="ORF">ACFOMG_12415</name>
</gene>
<keyword evidence="2" id="KW-1185">Reference proteome</keyword>
<proteinExistence type="predicted"/>
<dbReference type="RefSeq" id="WP_376867007.1">
    <property type="nucleotide sequence ID" value="NZ_JBHRYB010000013.1"/>
</dbReference>
<name>A0ABV7VTV6_9GAMM</name>
<evidence type="ECO:0000313" key="1">
    <source>
        <dbReference type="EMBL" id="MFC3680904.1"/>
    </source>
</evidence>